<name>A0A7N0UL41_KALFE</name>
<reference evidence="2" key="1">
    <citation type="submission" date="2021-01" db="UniProtKB">
        <authorList>
            <consortium name="EnsemblPlants"/>
        </authorList>
    </citation>
    <scope>IDENTIFICATION</scope>
</reference>
<keyword evidence="3" id="KW-1185">Reference proteome</keyword>
<dbReference type="Gramene" id="Kaladp0071s0327.1.v1.1">
    <property type="protein sequence ID" value="Kaladp0071s0327.1.v1.1"/>
    <property type="gene ID" value="Kaladp0071s0327.v1.1"/>
</dbReference>
<proteinExistence type="predicted"/>
<evidence type="ECO:0000256" key="1">
    <source>
        <dbReference type="SAM" id="MobiDB-lite"/>
    </source>
</evidence>
<dbReference type="PANTHER" id="PTHR33874">
    <property type="entry name" value="RING FINGER PROTEIN"/>
    <property type="match status" value="1"/>
</dbReference>
<accession>A0A7N0UL41</accession>
<dbReference type="OMA" id="CENDLWD"/>
<dbReference type="PANTHER" id="PTHR33874:SF1">
    <property type="entry name" value="RING FINGER PROTEIN"/>
    <property type="match status" value="1"/>
</dbReference>
<organism evidence="2 3">
    <name type="scientific">Kalanchoe fedtschenkoi</name>
    <name type="common">Lavender scallops</name>
    <name type="synonym">South American air plant</name>
    <dbReference type="NCBI Taxonomy" id="63787"/>
    <lineage>
        <taxon>Eukaryota</taxon>
        <taxon>Viridiplantae</taxon>
        <taxon>Streptophyta</taxon>
        <taxon>Embryophyta</taxon>
        <taxon>Tracheophyta</taxon>
        <taxon>Spermatophyta</taxon>
        <taxon>Magnoliopsida</taxon>
        <taxon>eudicotyledons</taxon>
        <taxon>Gunneridae</taxon>
        <taxon>Pentapetalae</taxon>
        <taxon>Saxifragales</taxon>
        <taxon>Crassulaceae</taxon>
        <taxon>Kalanchoe</taxon>
    </lineage>
</organism>
<dbReference type="EnsemblPlants" id="Kaladp0071s0327.1.v1.1">
    <property type="protein sequence ID" value="Kaladp0071s0327.1.v1.1"/>
    <property type="gene ID" value="Kaladp0071s0327.v1.1"/>
</dbReference>
<sequence length="229" mass="24852">MEGTVGSSAVKLDAAPKDRVKLMVKRKAVQAMLEQCLRAIESLSEEDPLGDGDGEERRGGSSSSGGGDKEADELCDLLRSRVECPGFLEKLETAQMSVSQHIVDECSSWDLVGKNDPLDGDVENPDLDEYVLVGEEDIDEGIACIMAAYHLAIKQRKDLTPDQLQDALNKTFSVKKKKGKLHKAWDGSKVIYNVASWGATAVGIYQNPALVRAATAAFWTSCHVVSKLI</sequence>
<evidence type="ECO:0000313" key="2">
    <source>
        <dbReference type="EnsemblPlants" id="Kaladp0071s0327.1.v1.1"/>
    </source>
</evidence>
<feature type="compositionally biased region" description="Acidic residues" evidence="1">
    <location>
        <begin position="43"/>
        <end position="54"/>
    </location>
</feature>
<evidence type="ECO:0000313" key="3">
    <source>
        <dbReference type="Proteomes" id="UP000594263"/>
    </source>
</evidence>
<dbReference type="Proteomes" id="UP000594263">
    <property type="component" value="Unplaced"/>
</dbReference>
<dbReference type="AlphaFoldDB" id="A0A7N0UL41"/>
<protein>
    <submittedName>
        <fullName evidence="2">Uncharacterized protein</fullName>
    </submittedName>
</protein>
<feature type="region of interest" description="Disordered" evidence="1">
    <location>
        <begin position="42"/>
        <end position="70"/>
    </location>
</feature>